<dbReference type="EMBL" id="FUYF01000002">
    <property type="protein sequence ID" value="SKA75356.1"/>
    <property type="molecule type" value="Genomic_DNA"/>
</dbReference>
<dbReference type="Gene3D" id="1.10.150.240">
    <property type="entry name" value="Putative phosphatase, domain 2"/>
    <property type="match status" value="1"/>
</dbReference>
<organism evidence="1 2">
    <name type="scientific">Gemmiger formicilis</name>
    <dbReference type="NCBI Taxonomy" id="745368"/>
    <lineage>
        <taxon>Bacteria</taxon>
        <taxon>Bacillati</taxon>
        <taxon>Bacillota</taxon>
        <taxon>Clostridia</taxon>
        <taxon>Eubacteriales</taxon>
        <taxon>Gemmiger</taxon>
    </lineage>
</organism>
<dbReference type="RefSeq" id="WP_159446960.1">
    <property type="nucleotide sequence ID" value="NZ_DBFYXT010000069.1"/>
</dbReference>
<keyword evidence="2" id="KW-1185">Reference proteome</keyword>
<dbReference type="InterPro" id="IPR023214">
    <property type="entry name" value="HAD_sf"/>
</dbReference>
<evidence type="ECO:0000313" key="1">
    <source>
        <dbReference type="EMBL" id="SKA75356.1"/>
    </source>
</evidence>
<dbReference type="OrthoDB" id="9773910at2"/>
<gene>
    <name evidence="1" type="ORF">SAMN02745178_00415</name>
</gene>
<proteinExistence type="predicted"/>
<dbReference type="CDD" id="cd01427">
    <property type="entry name" value="HAD_like"/>
    <property type="match status" value="1"/>
</dbReference>
<reference evidence="1 2" key="1">
    <citation type="submission" date="2017-02" db="EMBL/GenBank/DDBJ databases">
        <authorList>
            <person name="Peterson S.W."/>
        </authorList>
    </citation>
    <scope>NUCLEOTIDE SEQUENCE [LARGE SCALE GENOMIC DNA]</scope>
    <source>
        <strain evidence="1 2">ATCC 27749</strain>
    </source>
</reference>
<dbReference type="GeneID" id="93336908"/>
<dbReference type="InterPro" id="IPR036412">
    <property type="entry name" value="HAD-like_sf"/>
</dbReference>
<dbReference type="InterPro" id="IPR023198">
    <property type="entry name" value="PGP-like_dom2"/>
</dbReference>
<sequence length="211" mass="23337">MTLYCDVDGTLLDSSARHEKLLRDLLAARGLLWPAAAPDYLRYKADGHSTKAWLMLAGFAPETCAELADAWRTGIEQPEYLALDTVYPDTLPFLQAMRAAGRDVVLISARQNADALRQTLARCGILPLAVELLVVPPVHADRRKAELLRPRIAPGDVMLGDTEVDKSCAELLGLPWIVLDRGFRSAVYWQAHGVQPAHDLHEAARRLQNLP</sequence>
<dbReference type="Proteomes" id="UP000190286">
    <property type="component" value="Unassembled WGS sequence"/>
</dbReference>
<name>A0A1T4WDF4_9FIRM</name>
<dbReference type="Pfam" id="PF12710">
    <property type="entry name" value="HAD"/>
    <property type="match status" value="1"/>
</dbReference>
<evidence type="ECO:0000313" key="2">
    <source>
        <dbReference type="Proteomes" id="UP000190286"/>
    </source>
</evidence>
<accession>A0A1T4WDF4</accession>
<dbReference type="SUPFAM" id="SSF56784">
    <property type="entry name" value="HAD-like"/>
    <property type="match status" value="1"/>
</dbReference>
<protein>
    <submittedName>
        <fullName evidence="1">Phosphoglycolate phosphatase, HAD superfamily</fullName>
    </submittedName>
</protein>
<dbReference type="STRING" id="745368.SAMN02745178_00415"/>
<dbReference type="AlphaFoldDB" id="A0A1T4WDF4"/>
<dbReference type="Gene3D" id="3.40.50.1000">
    <property type="entry name" value="HAD superfamily/HAD-like"/>
    <property type="match status" value="1"/>
</dbReference>